<reference evidence="1" key="2">
    <citation type="submission" date="2021-04" db="EMBL/GenBank/DDBJ databases">
        <authorList>
            <person name="Gilroy R."/>
        </authorList>
    </citation>
    <scope>NUCLEOTIDE SEQUENCE</scope>
    <source>
        <strain evidence="1">USAMLcec3-2134</strain>
    </source>
</reference>
<proteinExistence type="predicted"/>
<dbReference type="EMBL" id="DWXE01000040">
    <property type="protein sequence ID" value="HJB92000.1"/>
    <property type="molecule type" value="Genomic_DNA"/>
</dbReference>
<protein>
    <submittedName>
        <fullName evidence="1">Uncharacterized protein</fullName>
    </submittedName>
</protein>
<evidence type="ECO:0000313" key="1">
    <source>
        <dbReference type="EMBL" id="HJB92000.1"/>
    </source>
</evidence>
<gene>
    <name evidence="1" type="ORF">H9763_11130</name>
</gene>
<sequence length="69" mass="8135">MFTPSVQETEEKTIPSDRQIQQDLAMRSAMLHGYCGNGTSFDTARCCLLFYDWYSQRIRKKLEEFFGEE</sequence>
<evidence type="ECO:0000313" key="2">
    <source>
        <dbReference type="Proteomes" id="UP000886883"/>
    </source>
</evidence>
<accession>A0A9D2SDH2</accession>
<organism evidence="1 2">
    <name type="scientific">Candidatus Eisenbergiella merdigallinarum</name>
    <dbReference type="NCBI Taxonomy" id="2838552"/>
    <lineage>
        <taxon>Bacteria</taxon>
        <taxon>Bacillati</taxon>
        <taxon>Bacillota</taxon>
        <taxon>Clostridia</taxon>
        <taxon>Lachnospirales</taxon>
        <taxon>Lachnospiraceae</taxon>
        <taxon>Eisenbergiella</taxon>
    </lineage>
</organism>
<comment type="caution">
    <text evidence="1">The sequence shown here is derived from an EMBL/GenBank/DDBJ whole genome shotgun (WGS) entry which is preliminary data.</text>
</comment>
<dbReference type="AlphaFoldDB" id="A0A9D2SDH2"/>
<reference evidence="1" key="1">
    <citation type="journal article" date="2021" name="PeerJ">
        <title>Extensive microbial diversity within the chicken gut microbiome revealed by metagenomics and culture.</title>
        <authorList>
            <person name="Gilroy R."/>
            <person name="Ravi A."/>
            <person name="Getino M."/>
            <person name="Pursley I."/>
            <person name="Horton D.L."/>
            <person name="Alikhan N.F."/>
            <person name="Baker D."/>
            <person name="Gharbi K."/>
            <person name="Hall N."/>
            <person name="Watson M."/>
            <person name="Adriaenssens E.M."/>
            <person name="Foster-Nyarko E."/>
            <person name="Jarju S."/>
            <person name="Secka A."/>
            <person name="Antonio M."/>
            <person name="Oren A."/>
            <person name="Chaudhuri R.R."/>
            <person name="La Ragione R."/>
            <person name="Hildebrand F."/>
            <person name="Pallen M.J."/>
        </authorList>
    </citation>
    <scope>NUCLEOTIDE SEQUENCE</scope>
    <source>
        <strain evidence="1">USAMLcec3-2134</strain>
    </source>
</reference>
<name>A0A9D2SDH2_9FIRM</name>
<dbReference type="Proteomes" id="UP000886883">
    <property type="component" value="Unassembled WGS sequence"/>
</dbReference>